<evidence type="ECO:0000256" key="1">
    <source>
        <dbReference type="SAM" id="MobiDB-lite"/>
    </source>
</evidence>
<keyword evidence="3" id="KW-1185">Reference proteome</keyword>
<proteinExistence type="predicted"/>
<dbReference type="EMBL" id="JABELV010000046">
    <property type="protein sequence ID" value="KAG7558295.1"/>
    <property type="molecule type" value="Genomic_DNA"/>
</dbReference>
<feature type="region of interest" description="Disordered" evidence="1">
    <location>
        <begin position="358"/>
        <end position="384"/>
    </location>
</feature>
<evidence type="ECO:0000313" key="2">
    <source>
        <dbReference type="EMBL" id="KAG7558295.1"/>
    </source>
</evidence>
<protein>
    <submittedName>
        <fullName evidence="2">Uncharacterized protein</fullName>
    </submittedName>
</protein>
<organism evidence="2 3">
    <name type="scientific">Filobasidium floriforme</name>
    <dbReference type="NCBI Taxonomy" id="5210"/>
    <lineage>
        <taxon>Eukaryota</taxon>
        <taxon>Fungi</taxon>
        <taxon>Dikarya</taxon>
        <taxon>Basidiomycota</taxon>
        <taxon>Agaricomycotina</taxon>
        <taxon>Tremellomycetes</taxon>
        <taxon>Filobasidiales</taxon>
        <taxon>Filobasidiaceae</taxon>
        <taxon>Filobasidium</taxon>
    </lineage>
</organism>
<feature type="compositionally biased region" description="Acidic residues" evidence="1">
    <location>
        <begin position="223"/>
        <end position="237"/>
    </location>
</feature>
<feature type="compositionally biased region" description="Low complexity" evidence="1">
    <location>
        <begin position="146"/>
        <end position="170"/>
    </location>
</feature>
<feature type="compositionally biased region" description="Basic and acidic residues" evidence="1">
    <location>
        <begin position="543"/>
        <end position="554"/>
    </location>
</feature>
<feature type="compositionally biased region" description="Acidic residues" evidence="1">
    <location>
        <begin position="574"/>
        <end position="587"/>
    </location>
</feature>
<dbReference type="Proteomes" id="UP000812966">
    <property type="component" value="Unassembled WGS sequence"/>
</dbReference>
<feature type="compositionally biased region" description="Polar residues" evidence="1">
    <location>
        <begin position="269"/>
        <end position="280"/>
    </location>
</feature>
<feature type="region of interest" description="Disordered" evidence="1">
    <location>
        <begin position="269"/>
        <end position="293"/>
    </location>
</feature>
<name>A0A8K0JS98_9TREE</name>
<dbReference type="AlphaFoldDB" id="A0A8K0JS98"/>
<feature type="compositionally biased region" description="Gly residues" evidence="1">
    <location>
        <begin position="361"/>
        <end position="372"/>
    </location>
</feature>
<gene>
    <name evidence="2" type="ORF">FFLO_02765</name>
</gene>
<feature type="compositionally biased region" description="Basic and acidic residues" evidence="1">
    <location>
        <begin position="79"/>
        <end position="97"/>
    </location>
</feature>
<feature type="compositionally biased region" description="Low complexity" evidence="1">
    <location>
        <begin position="212"/>
        <end position="222"/>
    </location>
</feature>
<accession>A0A8K0JS98</accession>
<feature type="region of interest" description="Disordered" evidence="1">
    <location>
        <begin position="20"/>
        <end position="127"/>
    </location>
</feature>
<feature type="compositionally biased region" description="Polar residues" evidence="1">
    <location>
        <begin position="105"/>
        <end position="122"/>
    </location>
</feature>
<feature type="compositionally biased region" description="Basic and acidic residues" evidence="1">
    <location>
        <begin position="373"/>
        <end position="384"/>
    </location>
</feature>
<feature type="region of interest" description="Disordered" evidence="1">
    <location>
        <begin position="146"/>
        <end position="237"/>
    </location>
</feature>
<feature type="region of interest" description="Disordered" evidence="1">
    <location>
        <begin position="541"/>
        <end position="600"/>
    </location>
</feature>
<sequence>MIATRQPTRTNRSEMTFTLTPHSMLDPHSHHPASSTSTSISPPPCPPSWIGQIPLPCSDKKQRDARGQVWRNVSRYAPRAREKSTTKVDEGKADKGRINFGLKPQVSSTSGECGSRKSQLQSRSDDDIHIGYGYPSVTVIPVLSPPTSSYTSSSSSISISTSSSSSLSSPNDLALISPSTGRPRGSFWAQCPARPTLPHCRGRTRLPVRGYNNNSNNNNNYNDLDDDDDDDEDGEDDEVLRVKSQKWFLAPPPPSLPLPRIERAASGSTIVRSQDVSPTRSGIDDASSTTTTNTANTIRNRNRTRRTACERSRLKLRFKLFPLEDDADDKTDHQEKNEEVLGRLLGEPEEEVVVVGSDLADGGGARGGGGVVGKREGNGCHETRLGSRSRGIEIEAHEWPLCSSSMRHEGGHADVNLKEEKGSTAAPLAKHVEGENVCWRARHAARYASMTAYRNTDAFQSFKSMSDLEDPALLSNATSTKQPAFSVQLSVISEPSYSGPLPISAAPCPQLQPPRRRSDGDLLRKRVLEWNMVLNGKVSNVRPRKDKEPRDVINTRRSSCPAKLGSTVPTVEEFGSDEDEMDQEMGEGEGTVDGPEFQNR</sequence>
<comment type="caution">
    <text evidence="2">The sequence shown here is derived from an EMBL/GenBank/DDBJ whole genome shotgun (WGS) entry which is preliminary data.</text>
</comment>
<evidence type="ECO:0000313" key="3">
    <source>
        <dbReference type="Proteomes" id="UP000812966"/>
    </source>
</evidence>
<reference evidence="2" key="1">
    <citation type="submission" date="2020-04" db="EMBL/GenBank/DDBJ databases">
        <title>Analysis of mating type loci in Filobasidium floriforme.</title>
        <authorList>
            <person name="Nowrousian M."/>
        </authorList>
    </citation>
    <scope>NUCLEOTIDE SEQUENCE</scope>
    <source>
        <strain evidence="2">CBS 6242</strain>
    </source>
</reference>